<keyword evidence="3" id="KW-1185">Reference proteome</keyword>
<evidence type="ECO:0000313" key="2">
    <source>
        <dbReference type="EMBL" id="SNY88404.1"/>
    </source>
</evidence>
<dbReference type="EMBL" id="OBEG01000006">
    <property type="protein sequence ID" value="SNY88404.1"/>
    <property type="molecule type" value="Genomic_DNA"/>
</dbReference>
<protein>
    <submittedName>
        <fullName evidence="2">Uncharacterized protein</fullName>
    </submittedName>
</protein>
<gene>
    <name evidence="2" type="ORF">SAMN04244553_5376</name>
</gene>
<keyword evidence="1" id="KW-0732">Signal</keyword>
<feature type="signal peptide" evidence="1">
    <location>
        <begin position="1"/>
        <end position="25"/>
    </location>
</feature>
<proteinExistence type="predicted"/>
<feature type="chain" id="PRO_5012673547" evidence="1">
    <location>
        <begin position="26"/>
        <end position="146"/>
    </location>
</feature>
<evidence type="ECO:0000256" key="1">
    <source>
        <dbReference type="SAM" id="SignalP"/>
    </source>
</evidence>
<organism evidence="2 3">
    <name type="scientific">Nocardia amikacinitolerans</name>
    <dbReference type="NCBI Taxonomy" id="756689"/>
    <lineage>
        <taxon>Bacteria</taxon>
        <taxon>Bacillati</taxon>
        <taxon>Actinomycetota</taxon>
        <taxon>Actinomycetes</taxon>
        <taxon>Mycobacteriales</taxon>
        <taxon>Nocardiaceae</taxon>
        <taxon>Nocardia</taxon>
    </lineage>
</organism>
<name>A0A285LTZ0_9NOCA</name>
<dbReference type="AlphaFoldDB" id="A0A285LTZ0"/>
<dbReference type="Proteomes" id="UP000219565">
    <property type="component" value="Unassembled WGS sequence"/>
</dbReference>
<accession>A0A285LTZ0</accession>
<sequence>MLCAWLFVLGATTALTIAGTVPAPAVPPSSVELQTEWDVYQRPAGTTDDPLGFHVKVTHRETNAANTILTFHGDVNTLTNSGSFKNGQIQGRLIRFTIKWSDGKTGVYQGSWFDDGRLRGSTREEGTGLTAEWWSRYNNWRLTAAG</sequence>
<reference evidence="2 3" key="1">
    <citation type="submission" date="2017-09" db="EMBL/GenBank/DDBJ databases">
        <authorList>
            <person name="Ehlers B."/>
            <person name="Leendertz F.H."/>
        </authorList>
    </citation>
    <scope>NUCLEOTIDE SEQUENCE [LARGE SCALE GENOMIC DNA]</scope>
    <source>
        <strain evidence="2 3">DSM 45537</strain>
    </source>
</reference>
<evidence type="ECO:0000313" key="3">
    <source>
        <dbReference type="Proteomes" id="UP000219565"/>
    </source>
</evidence>